<evidence type="ECO:0000256" key="1">
    <source>
        <dbReference type="SAM" id="SignalP"/>
    </source>
</evidence>
<dbReference type="AlphaFoldDB" id="A0A9Y2MUX7"/>
<reference evidence="2 3" key="1">
    <citation type="submission" date="2023-06" db="EMBL/GenBank/DDBJ databases">
        <authorList>
            <person name="Oyuntsetseg B."/>
            <person name="Kim S.B."/>
        </authorList>
    </citation>
    <scope>NUCLEOTIDE SEQUENCE [LARGE SCALE GENOMIC DNA]</scope>
    <source>
        <strain evidence="2 3">2-15</strain>
    </source>
</reference>
<dbReference type="EMBL" id="CP127294">
    <property type="protein sequence ID" value="WIX79406.1"/>
    <property type="molecule type" value="Genomic_DNA"/>
</dbReference>
<evidence type="ECO:0000313" key="2">
    <source>
        <dbReference type="EMBL" id="WIX79406.1"/>
    </source>
</evidence>
<organism evidence="2 3">
    <name type="scientific">Amycolatopsis carbonis</name>
    <dbReference type="NCBI Taxonomy" id="715471"/>
    <lineage>
        <taxon>Bacteria</taxon>
        <taxon>Bacillati</taxon>
        <taxon>Actinomycetota</taxon>
        <taxon>Actinomycetes</taxon>
        <taxon>Pseudonocardiales</taxon>
        <taxon>Pseudonocardiaceae</taxon>
        <taxon>Amycolatopsis</taxon>
    </lineage>
</organism>
<evidence type="ECO:0000313" key="3">
    <source>
        <dbReference type="Proteomes" id="UP001236014"/>
    </source>
</evidence>
<dbReference type="Proteomes" id="UP001236014">
    <property type="component" value="Chromosome"/>
</dbReference>
<accession>A0A9Y2MUX7</accession>
<dbReference type="RefSeq" id="WP_285970095.1">
    <property type="nucleotide sequence ID" value="NZ_CP127294.1"/>
</dbReference>
<name>A0A9Y2MUX7_9PSEU</name>
<sequence>MSLRRLVSVLIAAPALLGAAAVPASASIAPIPPSPLRCAVVGDVAATLDSRVEAIVAEMGTNPNATANPVASAFNDATADLPAAPATGCATDSAAADTVVHSVFTYVRAVNRFSPTLTPTISLVVDPSVSNFVYAVQTASPGTYTDTSNAITPEMRGELLQGKYVLTVTALGF</sequence>
<keyword evidence="1" id="KW-0732">Signal</keyword>
<protein>
    <submittedName>
        <fullName evidence="2">Uncharacterized protein</fullName>
    </submittedName>
</protein>
<proteinExistence type="predicted"/>
<gene>
    <name evidence="2" type="ORF">QRX50_00895</name>
</gene>
<feature type="chain" id="PRO_5040801835" evidence="1">
    <location>
        <begin position="27"/>
        <end position="173"/>
    </location>
</feature>
<dbReference type="KEGG" id="acab:QRX50_00895"/>
<keyword evidence="3" id="KW-1185">Reference proteome</keyword>
<feature type="signal peptide" evidence="1">
    <location>
        <begin position="1"/>
        <end position="26"/>
    </location>
</feature>